<evidence type="ECO:0000313" key="1">
    <source>
        <dbReference type="EMBL" id="KAI3828602.1"/>
    </source>
</evidence>
<proteinExistence type="predicted"/>
<organism evidence="1 2">
    <name type="scientific">Smallanthus sonchifolius</name>
    <dbReference type="NCBI Taxonomy" id="185202"/>
    <lineage>
        <taxon>Eukaryota</taxon>
        <taxon>Viridiplantae</taxon>
        <taxon>Streptophyta</taxon>
        <taxon>Embryophyta</taxon>
        <taxon>Tracheophyta</taxon>
        <taxon>Spermatophyta</taxon>
        <taxon>Magnoliopsida</taxon>
        <taxon>eudicotyledons</taxon>
        <taxon>Gunneridae</taxon>
        <taxon>Pentapetalae</taxon>
        <taxon>asterids</taxon>
        <taxon>campanulids</taxon>
        <taxon>Asterales</taxon>
        <taxon>Asteraceae</taxon>
        <taxon>Asteroideae</taxon>
        <taxon>Heliantheae alliance</taxon>
        <taxon>Millerieae</taxon>
        <taxon>Smallanthus</taxon>
    </lineage>
</organism>
<name>A0ACB9K8J2_9ASTR</name>
<comment type="caution">
    <text evidence="1">The sequence shown here is derived from an EMBL/GenBank/DDBJ whole genome shotgun (WGS) entry which is preliminary data.</text>
</comment>
<dbReference type="EMBL" id="CM042018">
    <property type="protein sequence ID" value="KAI3828602.1"/>
    <property type="molecule type" value="Genomic_DNA"/>
</dbReference>
<gene>
    <name evidence="1" type="ORF">L1987_02706</name>
</gene>
<sequence>MFYLPCFVKVKHVIESIDSVGADFSGPKLDCKIAYDLLDYQVLFIAKWVTLWIGYWADFSGPKLDCKIAYDLLDYQYWVVLPPNEATNMCVFSPDFGCNLLQSASVPAGMVLTKEKAGFKFTTRVQPLKVATPN</sequence>
<dbReference type="Proteomes" id="UP001056120">
    <property type="component" value="Linkage Group LG01"/>
</dbReference>
<reference evidence="1 2" key="2">
    <citation type="journal article" date="2022" name="Mol. Ecol. Resour.">
        <title>The genomes of chicory, endive, great burdock and yacon provide insights into Asteraceae paleo-polyploidization history and plant inulin production.</title>
        <authorList>
            <person name="Fan W."/>
            <person name="Wang S."/>
            <person name="Wang H."/>
            <person name="Wang A."/>
            <person name="Jiang F."/>
            <person name="Liu H."/>
            <person name="Zhao H."/>
            <person name="Xu D."/>
            <person name="Zhang Y."/>
        </authorList>
    </citation>
    <scope>NUCLEOTIDE SEQUENCE [LARGE SCALE GENOMIC DNA]</scope>
    <source>
        <strain evidence="2">cv. Yunnan</strain>
        <tissue evidence="1">Leaves</tissue>
    </source>
</reference>
<accession>A0ACB9K8J2</accession>
<reference evidence="2" key="1">
    <citation type="journal article" date="2022" name="Mol. Ecol. Resour.">
        <title>The genomes of chicory, endive, great burdock and yacon provide insights into Asteraceae palaeo-polyploidization history and plant inulin production.</title>
        <authorList>
            <person name="Fan W."/>
            <person name="Wang S."/>
            <person name="Wang H."/>
            <person name="Wang A."/>
            <person name="Jiang F."/>
            <person name="Liu H."/>
            <person name="Zhao H."/>
            <person name="Xu D."/>
            <person name="Zhang Y."/>
        </authorList>
    </citation>
    <scope>NUCLEOTIDE SEQUENCE [LARGE SCALE GENOMIC DNA]</scope>
    <source>
        <strain evidence="2">cv. Yunnan</strain>
    </source>
</reference>
<evidence type="ECO:0000313" key="2">
    <source>
        <dbReference type="Proteomes" id="UP001056120"/>
    </source>
</evidence>
<keyword evidence="2" id="KW-1185">Reference proteome</keyword>
<protein>
    <submittedName>
        <fullName evidence="1">Uncharacterized protein</fullName>
    </submittedName>
</protein>